<evidence type="ECO:0000259" key="8">
    <source>
        <dbReference type="PROSITE" id="PS50022"/>
    </source>
</evidence>
<feature type="domain" description="F5/8 type C" evidence="8">
    <location>
        <begin position="559"/>
        <end position="700"/>
    </location>
</feature>
<dbReference type="CDD" id="cd06563">
    <property type="entry name" value="GH20_chitobiase-like"/>
    <property type="match status" value="1"/>
</dbReference>
<keyword evidence="7" id="KW-0732">Signal</keyword>
<dbReference type="SUPFAM" id="SSF55545">
    <property type="entry name" value="beta-N-acetylhexosaminidase-like domain"/>
    <property type="match status" value="1"/>
</dbReference>
<dbReference type="InterPro" id="IPR059177">
    <property type="entry name" value="GH29D-like_dom"/>
</dbReference>
<dbReference type="InterPro" id="IPR025705">
    <property type="entry name" value="Beta_hexosaminidase_sua/sub"/>
</dbReference>
<dbReference type="EMBL" id="DXHL01000021">
    <property type="protein sequence ID" value="HIW10668.1"/>
    <property type="molecule type" value="Genomic_DNA"/>
</dbReference>
<dbReference type="EC" id="3.2.1.52" evidence="3"/>
<evidence type="ECO:0000313" key="10">
    <source>
        <dbReference type="Proteomes" id="UP000823926"/>
    </source>
</evidence>
<dbReference type="Pfam" id="PF02838">
    <property type="entry name" value="Glyco_hydro_20b"/>
    <property type="match status" value="1"/>
</dbReference>
<sequence>MTHSKLFYLLASTAITALFTACASKPAEINVIPQPSHMTRGKGYVHLKGDNLTTRIDTTLTNPEGYRLTADKGRVEVVGGSEAGLYYGLQTLDQLRDGTDYVPVVTIEDAPRFPWRGMHLDVSRHFFSKDFIKKYIDMLAYHRINTFHWHLTDGIGWRLEIDKYPLLTQKAAWRKVKDAKSPWLGLELSDESRRDSSDTYGGYYTKEDVREIVAYAKERHITIIPEIEMPGHSEAATFAYPEYACPTAKPGSGIYCPGREETFTFLTDILDEVIELFPDAPYIHIGGDEVGKEQWSQCPLCQQRKRTEGLKDEHELQSYFVHRIEEHLNAKGKAMIGYDEILEGGLAPNATVMSWTGFQGGIKSANAGHDVIMVPLDYVYFDHYQGQNPCEPQAWGGYNGVKRVYEFEPVRPEIAPDKVHHVIGGQANLWTESIRTPEHVEYMLLPRLAALSEALWSDTTARDWKRFERKLDRQYDRYAEQGWNYAESAFTPYITEQRFNDDGSLTIRLATELDGYPIYYTLDGTTPTDESTLYADSIVIDGPARLTALTYRNGSAVGCVLEVPYLLNKATRAAVTYATPYSPAYTGGGDSALVDNRYAFKRGDDKAWQGFEKTDMELTLDLGSVQSVSGVVLRFLQHIASTSVMLPTGVTIWTSTDGNQYKAVADWGIEPDTDSEVMIRSFDIPFGEAQDARFVRIRATNMGTLPEGHPRAGGSAWIFTDEVVVY</sequence>
<comment type="caution">
    <text evidence="9">The sequence shown here is derived from an EMBL/GenBank/DDBJ whole genome shotgun (WGS) entry which is preliminary data.</text>
</comment>
<dbReference type="Pfam" id="PF00728">
    <property type="entry name" value="Glyco_hydro_20"/>
    <property type="match status" value="1"/>
</dbReference>
<dbReference type="PROSITE" id="PS51257">
    <property type="entry name" value="PROKAR_LIPOPROTEIN"/>
    <property type="match status" value="1"/>
</dbReference>
<proteinExistence type="inferred from homology"/>
<feature type="signal peptide" evidence="7">
    <location>
        <begin position="1"/>
        <end position="23"/>
    </location>
</feature>
<dbReference type="Gene3D" id="3.20.20.80">
    <property type="entry name" value="Glycosidases"/>
    <property type="match status" value="1"/>
</dbReference>
<dbReference type="InterPro" id="IPR008979">
    <property type="entry name" value="Galactose-bd-like_sf"/>
</dbReference>
<keyword evidence="4" id="KW-0378">Hydrolase</keyword>
<dbReference type="GO" id="GO:0005975">
    <property type="term" value="P:carbohydrate metabolic process"/>
    <property type="evidence" value="ECO:0007669"/>
    <property type="project" value="InterPro"/>
</dbReference>
<dbReference type="Pfam" id="PF13290">
    <property type="entry name" value="CHB_HEX_C_1"/>
    <property type="match status" value="1"/>
</dbReference>
<comment type="similarity">
    <text evidence="2">Belongs to the glycosyl hydrolase 20 family.</text>
</comment>
<evidence type="ECO:0000313" key="9">
    <source>
        <dbReference type="EMBL" id="HIW10668.1"/>
    </source>
</evidence>
<evidence type="ECO:0000256" key="3">
    <source>
        <dbReference type="ARBA" id="ARBA00012663"/>
    </source>
</evidence>
<keyword evidence="5" id="KW-0326">Glycosidase</keyword>
<dbReference type="Pfam" id="PF00754">
    <property type="entry name" value="F5_F8_type_C"/>
    <property type="match status" value="1"/>
</dbReference>
<dbReference type="Gene3D" id="3.30.379.10">
    <property type="entry name" value="Chitobiase/beta-hexosaminidase domain 2-like"/>
    <property type="match status" value="1"/>
</dbReference>
<dbReference type="InterPro" id="IPR015882">
    <property type="entry name" value="HEX_bac_N"/>
</dbReference>
<dbReference type="InterPro" id="IPR015883">
    <property type="entry name" value="Glyco_hydro_20_cat"/>
</dbReference>
<gene>
    <name evidence="9" type="ORF">H9888_04105</name>
</gene>
<protein>
    <recommendedName>
        <fullName evidence="3">beta-N-acetylhexosaminidase</fullName>
        <ecNumber evidence="3">3.2.1.52</ecNumber>
    </recommendedName>
</protein>
<dbReference type="GO" id="GO:0004563">
    <property type="term" value="F:beta-N-acetylhexosaminidase activity"/>
    <property type="evidence" value="ECO:0007669"/>
    <property type="project" value="UniProtKB-EC"/>
</dbReference>
<evidence type="ECO:0000256" key="5">
    <source>
        <dbReference type="ARBA" id="ARBA00023295"/>
    </source>
</evidence>
<dbReference type="AlphaFoldDB" id="A0A9D1TXN1"/>
<dbReference type="GO" id="GO:0016020">
    <property type="term" value="C:membrane"/>
    <property type="evidence" value="ECO:0007669"/>
    <property type="project" value="TreeGrafter"/>
</dbReference>
<comment type="catalytic activity">
    <reaction evidence="1">
        <text>Hydrolysis of terminal non-reducing N-acetyl-D-hexosamine residues in N-acetyl-beta-D-hexosaminides.</text>
        <dbReference type="EC" id="3.2.1.52"/>
    </reaction>
</comment>
<organism evidence="9 10">
    <name type="scientific">Candidatus Rikenella faecigallinarum</name>
    <dbReference type="NCBI Taxonomy" id="2838745"/>
    <lineage>
        <taxon>Bacteria</taxon>
        <taxon>Pseudomonadati</taxon>
        <taxon>Bacteroidota</taxon>
        <taxon>Bacteroidia</taxon>
        <taxon>Bacteroidales</taxon>
        <taxon>Rikenellaceae</taxon>
        <taxon>Rikenella</taxon>
    </lineage>
</organism>
<evidence type="ECO:0000256" key="7">
    <source>
        <dbReference type="SAM" id="SignalP"/>
    </source>
</evidence>
<dbReference type="InterPro" id="IPR000421">
    <property type="entry name" value="FA58C"/>
</dbReference>
<dbReference type="Gene3D" id="2.60.120.260">
    <property type="entry name" value="Galactose-binding domain-like"/>
    <property type="match status" value="1"/>
</dbReference>
<evidence type="ECO:0000256" key="1">
    <source>
        <dbReference type="ARBA" id="ARBA00001231"/>
    </source>
</evidence>
<dbReference type="PROSITE" id="PS50022">
    <property type="entry name" value="FA58C_3"/>
    <property type="match status" value="1"/>
</dbReference>
<name>A0A9D1TXN1_9BACT</name>
<evidence type="ECO:0000256" key="4">
    <source>
        <dbReference type="ARBA" id="ARBA00022801"/>
    </source>
</evidence>
<dbReference type="SUPFAM" id="SSF49785">
    <property type="entry name" value="Galactose-binding domain-like"/>
    <property type="match status" value="1"/>
</dbReference>
<dbReference type="PRINTS" id="PR00738">
    <property type="entry name" value="GLHYDRLASE20"/>
</dbReference>
<dbReference type="PANTHER" id="PTHR22600">
    <property type="entry name" value="BETA-HEXOSAMINIDASE"/>
    <property type="match status" value="1"/>
</dbReference>
<accession>A0A9D1TXN1</accession>
<feature type="active site" description="Proton donor" evidence="6">
    <location>
        <position position="289"/>
    </location>
</feature>
<reference evidence="9" key="1">
    <citation type="journal article" date="2021" name="PeerJ">
        <title>Extensive microbial diversity within the chicken gut microbiome revealed by metagenomics and culture.</title>
        <authorList>
            <person name="Gilroy R."/>
            <person name="Ravi A."/>
            <person name="Getino M."/>
            <person name="Pursley I."/>
            <person name="Horton D.L."/>
            <person name="Alikhan N.F."/>
            <person name="Baker D."/>
            <person name="Gharbi K."/>
            <person name="Hall N."/>
            <person name="Watson M."/>
            <person name="Adriaenssens E.M."/>
            <person name="Foster-Nyarko E."/>
            <person name="Jarju S."/>
            <person name="Secka A."/>
            <person name="Antonio M."/>
            <person name="Oren A."/>
            <person name="Chaudhuri R.R."/>
            <person name="La Ragione R."/>
            <person name="Hildebrand F."/>
            <person name="Pallen M.J."/>
        </authorList>
    </citation>
    <scope>NUCLEOTIDE SEQUENCE</scope>
    <source>
        <strain evidence="9">ChiBcec15-1070</strain>
    </source>
</reference>
<dbReference type="InterPro" id="IPR029018">
    <property type="entry name" value="Hex-like_dom2"/>
</dbReference>
<reference evidence="9" key="2">
    <citation type="submission" date="2021-04" db="EMBL/GenBank/DDBJ databases">
        <authorList>
            <person name="Gilroy R."/>
        </authorList>
    </citation>
    <scope>NUCLEOTIDE SEQUENCE</scope>
    <source>
        <strain evidence="9">ChiBcec15-1070</strain>
    </source>
</reference>
<evidence type="ECO:0000256" key="6">
    <source>
        <dbReference type="PIRSR" id="PIRSR625705-1"/>
    </source>
</evidence>
<dbReference type="PANTHER" id="PTHR22600:SF57">
    <property type="entry name" value="BETA-N-ACETYLHEXOSAMINIDASE"/>
    <property type="match status" value="1"/>
</dbReference>
<feature type="chain" id="PRO_5038723356" description="beta-N-acetylhexosaminidase" evidence="7">
    <location>
        <begin position="24"/>
        <end position="726"/>
    </location>
</feature>
<dbReference type="GO" id="GO:0030203">
    <property type="term" value="P:glycosaminoglycan metabolic process"/>
    <property type="evidence" value="ECO:0007669"/>
    <property type="project" value="TreeGrafter"/>
</dbReference>
<dbReference type="Proteomes" id="UP000823926">
    <property type="component" value="Unassembled WGS sequence"/>
</dbReference>
<dbReference type="InterPro" id="IPR017853">
    <property type="entry name" value="GH"/>
</dbReference>
<evidence type="ECO:0000256" key="2">
    <source>
        <dbReference type="ARBA" id="ARBA00006285"/>
    </source>
</evidence>
<dbReference type="SUPFAM" id="SSF51445">
    <property type="entry name" value="(Trans)glycosidases"/>
    <property type="match status" value="1"/>
</dbReference>